<dbReference type="GO" id="GO:0047429">
    <property type="term" value="F:nucleoside triphosphate diphosphatase activity"/>
    <property type="evidence" value="ECO:0007669"/>
    <property type="project" value="InterPro"/>
</dbReference>
<dbReference type="EMBL" id="CAJNIZ010007947">
    <property type="protein sequence ID" value="CAE7262733.1"/>
    <property type="molecule type" value="Genomic_DNA"/>
</dbReference>
<organism evidence="3 4">
    <name type="scientific">Symbiodinium pilosum</name>
    <name type="common">Dinoflagellate</name>
    <dbReference type="NCBI Taxonomy" id="2952"/>
    <lineage>
        <taxon>Eukaryota</taxon>
        <taxon>Sar</taxon>
        <taxon>Alveolata</taxon>
        <taxon>Dinophyceae</taxon>
        <taxon>Suessiales</taxon>
        <taxon>Symbiodiniaceae</taxon>
        <taxon>Symbiodinium</taxon>
    </lineage>
</organism>
<dbReference type="OrthoDB" id="6288734at2759"/>
<comment type="similarity">
    <text evidence="1">Belongs to the HAM1 NTPase family.</text>
</comment>
<dbReference type="InterPro" id="IPR002637">
    <property type="entry name" value="RdgB/HAM1"/>
</dbReference>
<dbReference type="Proteomes" id="UP000649617">
    <property type="component" value="Unassembled WGS sequence"/>
</dbReference>
<comment type="caution">
    <text evidence="3">The sequence shown here is derived from an EMBL/GenBank/DDBJ whole genome shotgun (WGS) entry which is preliminary data.</text>
</comment>
<sequence>MCEMELLEVQADSIGKICAAKAQAAYAALGGNVVVQDSGFVIEALNGFPGPYTKYVLATIGVDGLLKLMEGQPNRRCGFAACVGFADLDGKIHVFEEPRQYFGKLRESRASTHEGSAVGKAWGHESGQLFEVFIPDDSEAAGLTLAQMSEEQLTRYRQRRHSAFKVFANWLLVAKGRTTLTAPG</sequence>
<dbReference type="GO" id="GO:0005737">
    <property type="term" value="C:cytoplasm"/>
    <property type="evidence" value="ECO:0007669"/>
    <property type="project" value="TreeGrafter"/>
</dbReference>
<dbReference type="SUPFAM" id="SSF52972">
    <property type="entry name" value="ITPase-like"/>
    <property type="match status" value="1"/>
</dbReference>
<keyword evidence="2" id="KW-0378">Hydrolase</keyword>
<dbReference type="PANTHER" id="PTHR11067">
    <property type="entry name" value="INOSINE TRIPHOSPHATE PYROPHOSPHATASE/HAM1 PROTEIN"/>
    <property type="match status" value="1"/>
</dbReference>
<dbReference type="PANTHER" id="PTHR11067:SF9">
    <property type="entry name" value="INOSINE TRIPHOSPHATE PYROPHOSPHATASE"/>
    <property type="match status" value="1"/>
</dbReference>
<dbReference type="AlphaFoldDB" id="A0A812MC99"/>
<evidence type="ECO:0000256" key="2">
    <source>
        <dbReference type="ARBA" id="ARBA00022801"/>
    </source>
</evidence>
<keyword evidence="4" id="KW-1185">Reference proteome</keyword>
<dbReference type="Pfam" id="PF01725">
    <property type="entry name" value="Ham1p_like"/>
    <property type="match status" value="1"/>
</dbReference>
<evidence type="ECO:0008006" key="5">
    <source>
        <dbReference type="Google" id="ProtNLM"/>
    </source>
</evidence>
<reference evidence="3" key="1">
    <citation type="submission" date="2021-02" db="EMBL/GenBank/DDBJ databases">
        <authorList>
            <person name="Dougan E. K."/>
            <person name="Rhodes N."/>
            <person name="Thang M."/>
            <person name="Chan C."/>
        </authorList>
    </citation>
    <scope>NUCLEOTIDE SEQUENCE</scope>
</reference>
<protein>
    <recommendedName>
        <fullName evidence="5">Inosine triphosphate pyrophosphatase</fullName>
    </recommendedName>
</protein>
<evidence type="ECO:0000313" key="4">
    <source>
        <dbReference type="Proteomes" id="UP000649617"/>
    </source>
</evidence>
<dbReference type="InterPro" id="IPR029001">
    <property type="entry name" value="ITPase-like_fam"/>
</dbReference>
<name>A0A812MC99_SYMPI</name>
<dbReference type="Gene3D" id="3.90.950.10">
    <property type="match status" value="1"/>
</dbReference>
<evidence type="ECO:0000256" key="1">
    <source>
        <dbReference type="ARBA" id="ARBA00008023"/>
    </source>
</evidence>
<proteinExistence type="inferred from homology"/>
<evidence type="ECO:0000313" key="3">
    <source>
        <dbReference type="EMBL" id="CAE7262733.1"/>
    </source>
</evidence>
<dbReference type="GO" id="GO:0009143">
    <property type="term" value="P:nucleoside triphosphate catabolic process"/>
    <property type="evidence" value="ECO:0007669"/>
    <property type="project" value="InterPro"/>
</dbReference>
<gene>
    <name evidence="3" type="ORF">SPIL2461_LOCUS5560</name>
</gene>
<accession>A0A812MC99</accession>